<accession>A0AAV3Z0A5</accession>
<dbReference type="Proteomes" id="UP000735302">
    <property type="component" value="Unassembled WGS sequence"/>
</dbReference>
<reference evidence="1 2" key="1">
    <citation type="journal article" date="2021" name="Elife">
        <title>Chloroplast acquisition without the gene transfer in kleptoplastic sea slugs, Plakobranchus ocellatus.</title>
        <authorList>
            <person name="Maeda T."/>
            <person name="Takahashi S."/>
            <person name="Yoshida T."/>
            <person name="Shimamura S."/>
            <person name="Takaki Y."/>
            <person name="Nagai Y."/>
            <person name="Toyoda A."/>
            <person name="Suzuki Y."/>
            <person name="Arimoto A."/>
            <person name="Ishii H."/>
            <person name="Satoh N."/>
            <person name="Nishiyama T."/>
            <person name="Hasebe M."/>
            <person name="Maruyama T."/>
            <person name="Minagawa J."/>
            <person name="Obokata J."/>
            <person name="Shigenobu S."/>
        </authorList>
    </citation>
    <scope>NUCLEOTIDE SEQUENCE [LARGE SCALE GENOMIC DNA]</scope>
</reference>
<sequence>MDLTDGWFVKDFEYLGLRGISSLYDTECVLWVGWESGVEIPSLWYKKGPTGHGFMSAKIHEDIRSRVNRTTGPHEDLLTRVRRRKMKWYRHIARSQGRA</sequence>
<evidence type="ECO:0000313" key="2">
    <source>
        <dbReference type="Proteomes" id="UP000735302"/>
    </source>
</evidence>
<dbReference type="EMBL" id="BLXT01002298">
    <property type="protein sequence ID" value="GFN92735.1"/>
    <property type="molecule type" value="Genomic_DNA"/>
</dbReference>
<evidence type="ECO:0000313" key="1">
    <source>
        <dbReference type="EMBL" id="GFN92735.1"/>
    </source>
</evidence>
<proteinExistence type="predicted"/>
<name>A0AAV3Z0A5_9GAST</name>
<gene>
    <name evidence="1" type="ORF">PoB_001924100</name>
</gene>
<keyword evidence="2" id="KW-1185">Reference proteome</keyword>
<protein>
    <submittedName>
        <fullName evidence="1">Uncharacterized protein</fullName>
    </submittedName>
</protein>
<organism evidence="1 2">
    <name type="scientific">Plakobranchus ocellatus</name>
    <dbReference type="NCBI Taxonomy" id="259542"/>
    <lineage>
        <taxon>Eukaryota</taxon>
        <taxon>Metazoa</taxon>
        <taxon>Spiralia</taxon>
        <taxon>Lophotrochozoa</taxon>
        <taxon>Mollusca</taxon>
        <taxon>Gastropoda</taxon>
        <taxon>Heterobranchia</taxon>
        <taxon>Euthyneura</taxon>
        <taxon>Panpulmonata</taxon>
        <taxon>Sacoglossa</taxon>
        <taxon>Placobranchoidea</taxon>
        <taxon>Plakobranchidae</taxon>
        <taxon>Plakobranchus</taxon>
    </lineage>
</organism>
<dbReference type="AlphaFoldDB" id="A0AAV3Z0A5"/>
<comment type="caution">
    <text evidence="1">The sequence shown here is derived from an EMBL/GenBank/DDBJ whole genome shotgun (WGS) entry which is preliminary data.</text>
</comment>